<evidence type="ECO:0000256" key="1">
    <source>
        <dbReference type="ARBA" id="ARBA00022741"/>
    </source>
</evidence>
<dbReference type="FunFam" id="1.10.510.10:FF:000980">
    <property type="entry name" value="Predicted protein"/>
    <property type="match status" value="1"/>
</dbReference>
<dbReference type="Gene3D" id="3.30.200.20">
    <property type="entry name" value="Phosphorylase Kinase, domain 1"/>
    <property type="match status" value="1"/>
</dbReference>
<dbReference type="Gene3D" id="1.10.510.10">
    <property type="entry name" value="Transferase(Phosphotransferase) domain 1"/>
    <property type="match status" value="1"/>
</dbReference>
<dbReference type="OrthoDB" id="538973at2759"/>
<proteinExistence type="predicted"/>
<accession>A0A250WQF4</accession>
<organism evidence="4 5">
    <name type="scientific">Chlamydomonas eustigma</name>
    <dbReference type="NCBI Taxonomy" id="1157962"/>
    <lineage>
        <taxon>Eukaryota</taxon>
        <taxon>Viridiplantae</taxon>
        <taxon>Chlorophyta</taxon>
        <taxon>core chlorophytes</taxon>
        <taxon>Chlorophyceae</taxon>
        <taxon>CS clade</taxon>
        <taxon>Chlamydomonadales</taxon>
        <taxon>Chlamydomonadaceae</taxon>
        <taxon>Chlamydomonas</taxon>
    </lineage>
</organism>
<keyword evidence="2" id="KW-0067">ATP-binding</keyword>
<sequence length="468" mass="51679">MIRREICLIKSCLGHPNIVKLYDAFESERSGRTCMVMEHVQFCLSQQLWRFPLGLPNDCVKLISWQLLHVTAFLHKRKIMHRDLKPSNVLLTNEGQVKLCDFGMARHVSSCDDKSDPHTPYVVTRWYRAPELLVGDHDYGVASDIWSVGCLIAEIATGRPLFEGHNTLDQLWLIMRTVGDLPAKQMLRIHRRQELTPLLQNLPDGAHKPLELWFPNSDPQLLDLIKACLDPEPSTRSTSVQLLAHPYFENVRDITKGTPVHNLYSQPMKPCSSSTTAQQSCNLGMSAAASSQEASKSAACTSNTREYVLGPHVIEARLVPRTLVPELQATKQSLCEVQSSAYLHSLSAEDASLMGRNAFQLAGVTNQVAVNICEVGHQLPASGHCMLPLMAPKPSKMIPTAGSSDPSPQMTLPAISSRRTHSSEVTSCSLATVCPRSSDSVTNNNGLNTFQAAAKAVSLRFEKLLRIS</sequence>
<dbReference type="PROSITE" id="PS50011">
    <property type="entry name" value="PROTEIN_KINASE_DOM"/>
    <property type="match status" value="1"/>
</dbReference>
<dbReference type="InterPro" id="IPR008271">
    <property type="entry name" value="Ser/Thr_kinase_AS"/>
</dbReference>
<evidence type="ECO:0000259" key="3">
    <source>
        <dbReference type="PROSITE" id="PS50011"/>
    </source>
</evidence>
<dbReference type="STRING" id="1157962.A0A250WQF4"/>
<dbReference type="Pfam" id="PF00069">
    <property type="entry name" value="Pkinase"/>
    <property type="match status" value="1"/>
</dbReference>
<evidence type="ECO:0000313" key="4">
    <source>
        <dbReference type="EMBL" id="GAX73084.1"/>
    </source>
</evidence>
<evidence type="ECO:0000313" key="5">
    <source>
        <dbReference type="Proteomes" id="UP000232323"/>
    </source>
</evidence>
<gene>
    <name evidence="4" type="ORF">CEUSTIGMA_g537.t1</name>
</gene>
<dbReference type="InterPro" id="IPR000719">
    <property type="entry name" value="Prot_kinase_dom"/>
</dbReference>
<keyword evidence="5" id="KW-1185">Reference proteome</keyword>
<keyword evidence="1" id="KW-0547">Nucleotide-binding</keyword>
<dbReference type="EMBL" id="BEGY01000002">
    <property type="protein sequence ID" value="GAX73084.1"/>
    <property type="molecule type" value="Genomic_DNA"/>
</dbReference>
<dbReference type="PANTHER" id="PTHR24055">
    <property type="entry name" value="MITOGEN-ACTIVATED PROTEIN KINASE"/>
    <property type="match status" value="1"/>
</dbReference>
<dbReference type="SUPFAM" id="SSF56112">
    <property type="entry name" value="Protein kinase-like (PK-like)"/>
    <property type="match status" value="1"/>
</dbReference>
<name>A0A250WQF4_9CHLO</name>
<dbReference type="GO" id="GO:0004672">
    <property type="term" value="F:protein kinase activity"/>
    <property type="evidence" value="ECO:0007669"/>
    <property type="project" value="InterPro"/>
</dbReference>
<dbReference type="InterPro" id="IPR050117">
    <property type="entry name" value="MAPK"/>
</dbReference>
<dbReference type="Proteomes" id="UP000232323">
    <property type="component" value="Unassembled WGS sequence"/>
</dbReference>
<dbReference type="AlphaFoldDB" id="A0A250WQF4"/>
<evidence type="ECO:0000256" key="2">
    <source>
        <dbReference type="ARBA" id="ARBA00022840"/>
    </source>
</evidence>
<dbReference type="InterPro" id="IPR011009">
    <property type="entry name" value="Kinase-like_dom_sf"/>
</dbReference>
<comment type="caution">
    <text evidence="4">The sequence shown here is derived from an EMBL/GenBank/DDBJ whole genome shotgun (WGS) entry which is preliminary data.</text>
</comment>
<dbReference type="SMART" id="SM00220">
    <property type="entry name" value="S_TKc"/>
    <property type="match status" value="1"/>
</dbReference>
<protein>
    <recommendedName>
        <fullName evidence="3">Protein kinase domain-containing protein</fullName>
    </recommendedName>
</protein>
<dbReference type="GO" id="GO:0005524">
    <property type="term" value="F:ATP binding"/>
    <property type="evidence" value="ECO:0007669"/>
    <property type="project" value="UniProtKB-KW"/>
</dbReference>
<feature type="domain" description="Protein kinase" evidence="3">
    <location>
        <begin position="1"/>
        <end position="248"/>
    </location>
</feature>
<dbReference type="PROSITE" id="PS00108">
    <property type="entry name" value="PROTEIN_KINASE_ST"/>
    <property type="match status" value="1"/>
</dbReference>
<reference evidence="4 5" key="1">
    <citation type="submission" date="2017-08" db="EMBL/GenBank/DDBJ databases">
        <title>Acidophilic green algal genome provides insights into adaptation to an acidic environment.</title>
        <authorList>
            <person name="Hirooka S."/>
            <person name="Hirose Y."/>
            <person name="Kanesaki Y."/>
            <person name="Higuchi S."/>
            <person name="Fujiwara T."/>
            <person name="Onuma R."/>
            <person name="Era A."/>
            <person name="Ohbayashi R."/>
            <person name="Uzuka A."/>
            <person name="Nozaki H."/>
            <person name="Yoshikawa H."/>
            <person name="Miyagishima S.Y."/>
        </authorList>
    </citation>
    <scope>NUCLEOTIDE SEQUENCE [LARGE SCALE GENOMIC DNA]</scope>
    <source>
        <strain evidence="4 5">NIES-2499</strain>
    </source>
</reference>